<dbReference type="EMBL" id="BT086509">
    <property type="protein sequence ID" value="ACR36862.1"/>
    <property type="molecule type" value="mRNA"/>
</dbReference>
<proteinExistence type="evidence at transcript level"/>
<organism evidence="1">
    <name type="scientific">Zea mays</name>
    <name type="common">Maize</name>
    <dbReference type="NCBI Taxonomy" id="4577"/>
    <lineage>
        <taxon>Eukaryota</taxon>
        <taxon>Viridiplantae</taxon>
        <taxon>Streptophyta</taxon>
        <taxon>Embryophyta</taxon>
        <taxon>Tracheophyta</taxon>
        <taxon>Spermatophyta</taxon>
        <taxon>Magnoliopsida</taxon>
        <taxon>Liliopsida</taxon>
        <taxon>Poales</taxon>
        <taxon>Poaceae</taxon>
        <taxon>PACMAD clade</taxon>
        <taxon>Panicoideae</taxon>
        <taxon>Andropogonodae</taxon>
        <taxon>Andropogoneae</taxon>
        <taxon>Tripsacinae</taxon>
        <taxon>Zea</taxon>
    </lineage>
</organism>
<protein>
    <submittedName>
        <fullName evidence="1">Uncharacterized protein</fullName>
    </submittedName>
</protein>
<dbReference type="AlphaFoldDB" id="C4J6R2"/>
<reference evidence="1" key="1">
    <citation type="journal article" date="2009" name="PLoS Genet.">
        <title>Sequencing, mapping, and analysis of 27,455 maize full-length cDNAs.</title>
        <authorList>
            <person name="Soderlund C."/>
            <person name="Descour A."/>
            <person name="Kudrna D."/>
            <person name="Bomhoff M."/>
            <person name="Boyd L."/>
            <person name="Currie J."/>
            <person name="Angelova A."/>
            <person name="Collura K."/>
            <person name="Wissotski M."/>
            <person name="Ashley E."/>
            <person name="Morrow D."/>
            <person name="Fernandes J."/>
            <person name="Walbot V."/>
            <person name="Yu Y."/>
        </authorList>
    </citation>
    <scope>NUCLEOTIDE SEQUENCE</scope>
    <source>
        <strain evidence="1">B73</strain>
    </source>
</reference>
<sequence>MSWMMQPEGRLQHLTTDGVCSASSWNPSAGKSTRDQVPSSPLCTQYLKNTTSRAGTKGDGNCNSACIKRRDPLPI</sequence>
<accession>C4J6R2</accession>
<name>C4J6R2_MAIZE</name>
<evidence type="ECO:0000313" key="1">
    <source>
        <dbReference type="EMBL" id="ACR36862.1"/>
    </source>
</evidence>